<comment type="caution">
    <text evidence="2">The sequence shown here is derived from an EMBL/GenBank/DDBJ whole genome shotgun (WGS) entry which is preliminary data.</text>
</comment>
<feature type="transmembrane region" description="Helical" evidence="1">
    <location>
        <begin position="83"/>
        <end position="101"/>
    </location>
</feature>
<gene>
    <name evidence="2" type="ORF">SKC38_07115</name>
</gene>
<keyword evidence="3" id="KW-1185">Reference proteome</keyword>
<dbReference type="RefSeq" id="WP_377976397.1">
    <property type="nucleotide sequence ID" value="NZ_JBBKYA010000003.1"/>
</dbReference>
<feature type="transmembrane region" description="Helical" evidence="1">
    <location>
        <begin position="206"/>
        <end position="228"/>
    </location>
</feature>
<evidence type="ECO:0000313" key="2">
    <source>
        <dbReference type="EMBL" id="MFD3275990.1"/>
    </source>
</evidence>
<feature type="transmembrane region" description="Helical" evidence="1">
    <location>
        <begin position="303"/>
        <end position="321"/>
    </location>
</feature>
<feature type="transmembrane region" description="Helical" evidence="1">
    <location>
        <begin position="358"/>
        <end position="377"/>
    </location>
</feature>
<keyword evidence="1" id="KW-0812">Transmembrane</keyword>
<evidence type="ECO:0000313" key="3">
    <source>
        <dbReference type="Proteomes" id="UP001598114"/>
    </source>
</evidence>
<evidence type="ECO:0008006" key="4">
    <source>
        <dbReference type="Google" id="ProtNLM"/>
    </source>
</evidence>
<feature type="transmembrane region" description="Helical" evidence="1">
    <location>
        <begin position="176"/>
        <end position="194"/>
    </location>
</feature>
<organism evidence="2 3">
    <name type="scientific">Aquirufa echingensis</name>
    <dbReference type="NCBI Taxonomy" id="3096516"/>
    <lineage>
        <taxon>Bacteria</taxon>
        <taxon>Pseudomonadati</taxon>
        <taxon>Bacteroidota</taxon>
        <taxon>Cytophagia</taxon>
        <taxon>Cytophagales</taxon>
        <taxon>Flectobacillaceae</taxon>
        <taxon>Aquirufa</taxon>
    </lineage>
</organism>
<name>A0ABW6CYG6_9BACT</name>
<protein>
    <recommendedName>
        <fullName evidence="4">Glycosyltransferase RgtA/B/C/D-like domain-containing protein</fullName>
    </recommendedName>
</protein>
<proteinExistence type="predicted"/>
<keyword evidence="1" id="KW-1133">Transmembrane helix</keyword>
<dbReference type="EMBL" id="JBBKYA010000003">
    <property type="protein sequence ID" value="MFD3275990.1"/>
    <property type="molecule type" value="Genomic_DNA"/>
</dbReference>
<sequence length="518" mass="60063">MNRKILLGSIYLFAVCMVFAFVTDHRWEDWYITFRASKNLAMGNGLVFNIGERVMTYTSPIGTLIPALIKYLLLDYSDDATMWAYRIICSIVLALCSFPLFRIIEFFKLNRLFYFLGILLLSLSFIIIDNTINGMESAFMVFFECYLIYLLITKPQNYPTKLGIIFAFIMFSRPDGFIYAGAILLGFSIFSTLPSTQITKQNLTNLLYSIFIASIIFTPWFLWTWYYYGTPVPHTIIAKSRTYNIEYFINSFINYAKNFKGSSDIYLAPYGENFGGWGLFGLFARGMSLVSLFYWVNWKGNTIARSLSFSTLAMILYLNIVSGQGPAPWYLPAVAGPSIIIWIFIFSDLKSLIPTRTFYLFPIVFLGILGANFYFAMRMIRAQQRIIEFGNRKEIGLWLNKHKSAHDTIFMECLGYIGFYSELKTFDFPGMSSPEMVATRKKLKTNQYGFLIQELKPTWISIRPIEIENINKQVPNLLSKQYHLVKIFDKRLDVAHAKIKYGQPYLDFDAVFYLYKRL</sequence>
<feature type="transmembrane region" description="Helical" evidence="1">
    <location>
        <begin position="327"/>
        <end position="346"/>
    </location>
</feature>
<accession>A0ABW6CYG6</accession>
<reference evidence="2 3" key="1">
    <citation type="submission" date="2024-03" db="EMBL/GenBank/DDBJ databases">
        <title>Aquirufa genome sequencing.</title>
        <authorList>
            <person name="Pitt A."/>
            <person name="Hahn M.W."/>
        </authorList>
    </citation>
    <scope>NUCLEOTIDE SEQUENCE [LARGE SCALE GENOMIC DNA]</scope>
    <source>
        <strain evidence="2 3">PLAD-142S6K</strain>
    </source>
</reference>
<evidence type="ECO:0000256" key="1">
    <source>
        <dbReference type="SAM" id="Phobius"/>
    </source>
</evidence>
<feature type="transmembrane region" description="Helical" evidence="1">
    <location>
        <begin position="113"/>
        <end position="132"/>
    </location>
</feature>
<keyword evidence="1" id="KW-0472">Membrane</keyword>
<feature type="transmembrane region" description="Helical" evidence="1">
    <location>
        <begin position="274"/>
        <end position="296"/>
    </location>
</feature>
<dbReference type="Proteomes" id="UP001598114">
    <property type="component" value="Unassembled WGS sequence"/>
</dbReference>